<dbReference type="PANTHER" id="PTHR34137">
    <property type="entry name" value="EXODEOXYRIBONUCLEASE 7 SMALL SUBUNIT"/>
    <property type="match status" value="1"/>
</dbReference>
<dbReference type="NCBIfam" id="TIGR01280">
    <property type="entry name" value="xseB"/>
    <property type="match status" value="1"/>
</dbReference>
<dbReference type="EMBL" id="UOFO01000143">
    <property type="protein sequence ID" value="VAW88362.1"/>
    <property type="molecule type" value="Genomic_DNA"/>
</dbReference>
<keyword evidence="1" id="KW-0963">Cytoplasm</keyword>
<dbReference type="GO" id="GO:0009318">
    <property type="term" value="C:exodeoxyribonuclease VII complex"/>
    <property type="evidence" value="ECO:0007669"/>
    <property type="project" value="InterPro"/>
</dbReference>
<dbReference type="GO" id="GO:0005829">
    <property type="term" value="C:cytosol"/>
    <property type="evidence" value="ECO:0007669"/>
    <property type="project" value="TreeGrafter"/>
</dbReference>
<keyword evidence="3 4" id="KW-0378">Hydrolase</keyword>
<evidence type="ECO:0000256" key="1">
    <source>
        <dbReference type="ARBA" id="ARBA00022490"/>
    </source>
</evidence>
<dbReference type="InterPro" id="IPR037004">
    <property type="entry name" value="Exonuc_VII_ssu_sf"/>
</dbReference>
<dbReference type="Gene3D" id="1.10.287.1040">
    <property type="entry name" value="Exonuclease VII, small subunit"/>
    <property type="match status" value="1"/>
</dbReference>
<accession>A0A3B0ZLU0</accession>
<protein>
    <submittedName>
        <fullName evidence="4">Exodeoxyribonuclease VII small subunit</fullName>
        <ecNumber evidence="4">3.1.11.6</ecNumber>
    </submittedName>
</protein>
<dbReference type="GO" id="GO:0008855">
    <property type="term" value="F:exodeoxyribonuclease VII activity"/>
    <property type="evidence" value="ECO:0007669"/>
    <property type="project" value="UniProtKB-EC"/>
</dbReference>
<gene>
    <name evidence="4" type="ORF">MNBD_GAMMA16-696</name>
</gene>
<evidence type="ECO:0000256" key="3">
    <source>
        <dbReference type="ARBA" id="ARBA00022801"/>
    </source>
</evidence>
<proteinExistence type="inferred from homology"/>
<organism evidence="4">
    <name type="scientific">hydrothermal vent metagenome</name>
    <dbReference type="NCBI Taxonomy" id="652676"/>
    <lineage>
        <taxon>unclassified sequences</taxon>
        <taxon>metagenomes</taxon>
        <taxon>ecological metagenomes</taxon>
    </lineage>
</organism>
<dbReference type="SUPFAM" id="SSF116842">
    <property type="entry name" value="XseB-like"/>
    <property type="match status" value="1"/>
</dbReference>
<keyword evidence="2" id="KW-0540">Nuclease</keyword>
<name>A0A3B0ZLU0_9ZZZZ</name>
<dbReference type="EC" id="3.1.11.6" evidence="4"/>
<dbReference type="AlphaFoldDB" id="A0A3B0ZLU0"/>
<dbReference type="Pfam" id="PF02609">
    <property type="entry name" value="Exonuc_VII_S"/>
    <property type="match status" value="1"/>
</dbReference>
<dbReference type="HAMAP" id="MF_00337">
    <property type="entry name" value="Exonuc_7_S"/>
    <property type="match status" value="1"/>
</dbReference>
<dbReference type="GO" id="GO:0006308">
    <property type="term" value="P:DNA catabolic process"/>
    <property type="evidence" value="ECO:0007669"/>
    <property type="project" value="InterPro"/>
</dbReference>
<dbReference type="InterPro" id="IPR003761">
    <property type="entry name" value="Exonuc_VII_S"/>
</dbReference>
<dbReference type="PIRSF" id="PIRSF006488">
    <property type="entry name" value="Exonuc_VII_S"/>
    <property type="match status" value="1"/>
</dbReference>
<evidence type="ECO:0000256" key="2">
    <source>
        <dbReference type="ARBA" id="ARBA00022722"/>
    </source>
</evidence>
<dbReference type="NCBIfam" id="NF002139">
    <property type="entry name" value="PRK00977.1-3"/>
    <property type="match status" value="1"/>
</dbReference>
<evidence type="ECO:0000313" key="4">
    <source>
        <dbReference type="EMBL" id="VAW88362.1"/>
    </source>
</evidence>
<reference evidence="4" key="1">
    <citation type="submission" date="2018-06" db="EMBL/GenBank/DDBJ databases">
        <authorList>
            <person name="Zhirakovskaya E."/>
        </authorList>
    </citation>
    <scope>NUCLEOTIDE SEQUENCE</scope>
</reference>
<dbReference type="PANTHER" id="PTHR34137:SF1">
    <property type="entry name" value="EXODEOXYRIBONUCLEASE 7 SMALL SUBUNIT"/>
    <property type="match status" value="1"/>
</dbReference>
<dbReference type="NCBIfam" id="NF002140">
    <property type="entry name" value="PRK00977.1-4"/>
    <property type="match status" value="1"/>
</dbReference>
<sequence length="79" mass="8901">MPRKASTYNYEKSLAELEAVVEKLETGDISLEDSLKQFEQGIKLTRSCQKALQNAEQKVQTLLADDEHTKLSSVDNDKT</sequence>